<gene>
    <name evidence="2" type="ORF">CR513_38740</name>
</gene>
<evidence type="ECO:0000313" key="3">
    <source>
        <dbReference type="Proteomes" id="UP000257109"/>
    </source>
</evidence>
<dbReference type="STRING" id="157652.A0A371FQR2"/>
<evidence type="ECO:0000313" key="2">
    <source>
        <dbReference type="EMBL" id="RDX80674.1"/>
    </source>
</evidence>
<dbReference type="InterPro" id="IPR054722">
    <property type="entry name" value="PolX-like_BBD"/>
</dbReference>
<dbReference type="AlphaFoldDB" id="A0A371FQR2"/>
<feature type="domain" description="Retrovirus-related Pol polyprotein from transposon TNT 1-94-like beta-barrel" evidence="1">
    <location>
        <begin position="102"/>
        <end position="181"/>
    </location>
</feature>
<organism evidence="2 3">
    <name type="scientific">Mucuna pruriens</name>
    <name type="common">Velvet bean</name>
    <name type="synonym">Dolichos pruriens</name>
    <dbReference type="NCBI Taxonomy" id="157652"/>
    <lineage>
        <taxon>Eukaryota</taxon>
        <taxon>Viridiplantae</taxon>
        <taxon>Streptophyta</taxon>
        <taxon>Embryophyta</taxon>
        <taxon>Tracheophyta</taxon>
        <taxon>Spermatophyta</taxon>
        <taxon>Magnoliopsida</taxon>
        <taxon>eudicotyledons</taxon>
        <taxon>Gunneridae</taxon>
        <taxon>Pentapetalae</taxon>
        <taxon>rosids</taxon>
        <taxon>fabids</taxon>
        <taxon>Fabales</taxon>
        <taxon>Fabaceae</taxon>
        <taxon>Papilionoideae</taxon>
        <taxon>50 kb inversion clade</taxon>
        <taxon>NPAAA clade</taxon>
        <taxon>indigoferoid/millettioid clade</taxon>
        <taxon>Phaseoleae</taxon>
        <taxon>Mucuna</taxon>
    </lineage>
</organism>
<comment type="caution">
    <text evidence="2">The sequence shown here is derived from an EMBL/GenBank/DDBJ whole genome shotgun (WGS) entry which is preliminary data.</text>
</comment>
<reference evidence="2" key="1">
    <citation type="submission" date="2018-05" db="EMBL/GenBank/DDBJ databases">
        <title>Draft genome of Mucuna pruriens seed.</title>
        <authorList>
            <person name="Nnadi N.E."/>
            <person name="Vos R."/>
            <person name="Hasami M.H."/>
            <person name="Devisetty U.K."/>
            <person name="Aguiy J.C."/>
        </authorList>
    </citation>
    <scope>NUCLEOTIDE SEQUENCE [LARGE SCALE GENOMIC DNA]</scope>
    <source>
        <strain evidence="2">JCA_2017</strain>
    </source>
</reference>
<dbReference type="Proteomes" id="UP000257109">
    <property type="component" value="Unassembled WGS sequence"/>
</dbReference>
<sequence>MSPYRIVFGKACYLPIEIEHCAYYAVKRYNLVFDQAGKERKLQLQEIEELHLEAYENSKVYKEKVKRFHDNMILRKEFKVGQKVLLFNSHLKLITGNNSECWLIDSSCTNHMTYDKSLFKDLKLTNVLKVRIWNGGHIFAKGRGTIAISTSLGTKVISNVLHVLDIDQNLLSVGLLIEKGFKVSFKHQHYLIYDIASREFLKVKLRDKSFLFDPTQKE</sequence>
<proteinExistence type="predicted"/>
<keyword evidence="3" id="KW-1185">Reference proteome</keyword>
<accession>A0A371FQR2</accession>
<dbReference type="OrthoDB" id="1072921at2759"/>
<protein>
    <recommendedName>
        <fullName evidence="1">Retrovirus-related Pol polyprotein from transposon TNT 1-94-like beta-barrel domain-containing protein</fullName>
    </recommendedName>
</protein>
<dbReference type="Pfam" id="PF22936">
    <property type="entry name" value="Pol_BBD"/>
    <property type="match status" value="1"/>
</dbReference>
<feature type="non-terminal residue" evidence="2">
    <location>
        <position position="1"/>
    </location>
</feature>
<name>A0A371FQR2_MUCPR</name>
<dbReference type="EMBL" id="QJKJ01008143">
    <property type="protein sequence ID" value="RDX80674.1"/>
    <property type="molecule type" value="Genomic_DNA"/>
</dbReference>
<evidence type="ECO:0000259" key="1">
    <source>
        <dbReference type="Pfam" id="PF22936"/>
    </source>
</evidence>